<dbReference type="GO" id="GO:0005634">
    <property type="term" value="C:nucleus"/>
    <property type="evidence" value="ECO:0007669"/>
    <property type="project" value="UniProtKB-UniRule"/>
</dbReference>
<dbReference type="GeneID" id="28833125"/>
<dbReference type="InterPro" id="IPR009071">
    <property type="entry name" value="HMG_box_dom"/>
</dbReference>
<dbReference type="GO" id="GO:0000122">
    <property type="term" value="P:negative regulation of transcription by RNA polymerase II"/>
    <property type="evidence" value="ECO:0007669"/>
    <property type="project" value="TreeGrafter"/>
</dbReference>
<dbReference type="AlphaFoldDB" id="A0A132B2U4"/>
<reference evidence="5 6" key="1">
    <citation type="submission" date="2015-10" db="EMBL/GenBank/DDBJ databases">
        <title>Full genome of DAOMC 229536 Phialocephala scopiformis, a fungal endophyte of spruce producing the potent anti-insectan compound rugulosin.</title>
        <authorList>
            <consortium name="DOE Joint Genome Institute"/>
            <person name="Walker A.K."/>
            <person name="Frasz S.L."/>
            <person name="Seifert K.A."/>
            <person name="Miller J.D."/>
            <person name="Mondo S.J."/>
            <person name="Labutti K."/>
            <person name="Lipzen A."/>
            <person name="Dockter R."/>
            <person name="Kennedy M."/>
            <person name="Grigoriev I.V."/>
            <person name="Spatafora J.W."/>
        </authorList>
    </citation>
    <scope>NUCLEOTIDE SEQUENCE [LARGE SCALE GENOMIC DNA]</scope>
    <source>
        <strain evidence="5 6">CBS 120377</strain>
    </source>
</reference>
<keyword evidence="2" id="KW-0804">Transcription</keyword>
<dbReference type="STRING" id="149040.A0A132B2U4"/>
<keyword evidence="3" id="KW-0539">Nucleus</keyword>
<protein>
    <recommendedName>
        <fullName evidence="4">HMG box domain-containing protein</fullName>
    </recommendedName>
</protein>
<dbReference type="RefSeq" id="XP_018060589.1">
    <property type="nucleotide sequence ID" value="XM_018223399.1"/>
</dbReference>
<gene>
    <name evidence="5" type="ORF">LY89DRAFT_790686</name>
</gene>
<feature type="DNA-binding region" description="HMG box" evidence="3">
    <location>
        <begin position="179"/>
        <end position="247"/>
    </location>
</feature>
<dbReference type="GO" id="GO:0030154">
    <property type="term" value="P:cell differentiation"/>
    <property type="evidence" value="ECO:0007669"/>
    <property type="project" value="TreeGrafter"/>
</dbReference>
<dbReference type="EMBL" id="KQ947450">
    <property type="protein sequence ID" value="KUJ06234.1"/>
    <property type="molecule type" value="Genomic_DNA"/>
</dbReference>
<sequence>MSPNSASIGAAPNTIAGVPGAHQAATELMNVMFADALLPESFRKQIKAMFKRGMKVIYFADADAITWPNGEHVLRAMAKAIEVVTELRAYVHLMCEANVYRIGQVIDDEDVIAVHAGMAMGEHVPDPNGTYFRSNGCFKCFGVGPGPFPAPIPAGQPPPRPAYPVFPYLNKKGKIVKKTCKPRNPWIIYRASRHADVKNDNPTLHTSELSSIIAKEWTTMDVELKGLYVEMAYNEKMFHKQNFPDFKLKPRKSEAIQRRRAARREGFTVDADVEVWAKTT</sequence>
<dbReference type="GO" id="GO:0000978">
    <property type="term" value="F:RNA polymerase II cis-regulatory region sequence-specific DNA binding"/>
    <property type="evidence" value="ECO:0007669"/>
    <property type="project" value="TreeGrafter"/>
</dbReference>
<accession>A0A132B2U4</accession>
<dbReference type="GO" id="GO:0001228">
    <property type="term" value="F:DNA-binding transcription activator activity, RNA polymerase II-specific"/>
    <property type="evidence" value="ECO:0007669"/>
    <property type="project" value="TreeGrafter"/>
</dbReference>
<keyword evidence="6" id="KW-1185">Reference proteome</keyword>
<dbReference type="KEGG" id="psco:LY89DRAFT_790686"/>
<dbReference type="InterPro" id="IPR036910">
    <property type="entry name" value="HMG_box_dom_sf"/>
</dbReference>
<evidence type="ECO:0000256" key="1">
    <source>
        <dbReference type="ARBA" id="ARBA00023125"/>
    </source>
</evidence>
<evidence type="ECO:0000313" key="6">
    <source>
        <dbReference type="Proteomes" id="UP000070700"/>
    </source>
</evidence>
<dbReference type="SUPFAM" id="SSF47095">
    <property type="entry name" value="HMG-box"/>
    <property type="match status" value="1"/>
</dbReference>
<keyword evidence="1 3" id="KW-0238">DNA-binding</keyword>
<dbReference type="PANTHER" id="PTHR10270:SF161">
    <property type="entry name" value="SEX-DETERMINING REGION Y PROTEIN"/>
    <property type="match status" value="1"/>
</dbReference>
<dbReference type="PANTHER" id="PTHR10270">
    <property type="entry name" value="SOX TRANSCRIPTION FACTOR"/>
    <property type="match status" value="1"/>
</dbReference>
<dbReference type="InterPro" id="IPR050140">
    <property type="entry name" value="SRY-related_HMG-box_TF-like"/>
</dbReference>
<evidence type="ECO:0000256" key="3">
    <source>
        <dbReference type="PROSITE-ProRule" id="PRU00267"/>
    </source>
</evidence>
<organism evidence="5 6">
    <name type="scientific">Mollisia scopiformis</name>
    <name type="common">Conifer needle endophyte fungus</name>
    <name type="synonym">Phialocephala scopiformis</name>
    <dbReference type="NCBI Taxonomy" id="149040"/>
    <lineage>
        <taxon>Eukaryota</taxon>
        <taxon>Fungi</taxon>
        <taxon>Dikarya</taxon>
        <taxon>Ascomycota</taxon>
        <taxon>Pezizomycotina</taxon>
        <taxon>Leotiomycetes</taxon>
        <taxon>Helotiales</taxon>
        <taxon>Mollisiaceae</taxon>
        <taxon>Mollisia</taxon>
    </lineage>
</organism>
<dbReference type="SMART" id="SM00398">
    <property type="entry name" value="HMG"/>
    <property type="match status" value="1"/>
</dbReference>
<dbReference type="OrthoDB" id="6247875at2759"/>
<proteinExistence type="predicted"/>
<dbReference type="InParanoid" id="A0A132B2U4"/>
<dbReference type="PROSITE" id="PS50118">
    <property type="entry name" value="HMG_BOX_2"/>
    <property type="match status" value="1"/>
</dbReference>
<dbReference type="Pfam" id="PF00505">
    <property type="entry name" value="HMG_box"/>
    <property type="match status" value="1"/>
</dbReference>
<evidence type="ECO:0000256" key="2">
    <source>
        <dbReference type="ARBA" id="ARBA00023163"/>
    </source>
</evidence>
<dbReference type="Gene3D" id="1.10.30.10">
    <property type="entry name" value="High mobility group box domain"/>
    <property type="match status" value="1"/>
</dbReference>
<evidence type="ECO:0000313" key="5">
    <source>
        <dbReference type="EMBL" id="KUJ06234.1"/>
    </source>
</evidence>
<dbReference type="CDD" id="cd01389">
    <property type="entry name" value="HMG-box_ROX1-like"/>
    <property type="match status" value="1"/>
</dbReference>
<evidence type="ECO:0000259" key="4">
    <source>
        <dbReference type="PROSITE" id="PS50118"/>
    </source>
</evidence>
<name>A0A132B2U4_MOLSC</name>
<feature type="domain" description="HMG box" evidence="4">
    <location>
        <begin position="179"/>
        <end position="247"/>
    </location>
</feature>
<dbReference type="Proteomes" id="UP000070700">
    <property type="component" value="Unassembled WGS sequence"/>
</dbReference>